<name>A0ABD3IDB4_9MARC</name>
<dbReference type="SUPFAM" id="SSF52172">
    <property type="entry name" value="CheY-like"/>
    <property type="match status" value="1"/>
</dbReference>
<dbReference type="InterPro" id="IPR052048">
    <property type="entry name" value="ST_Response_Regulator"/>
</dbReference>
<gene>
    <name evidence="3" type="ORF">R1sor_019720</name>
</gene>
<dbReference type="Proteomes" id="UP001633002">
    <property type="component" value="Unassembled WGS sequence"/>
</dbReference>
<evidence type="ECO:0000313" key="4">
    <source>
        <dbReference type="Proteomes" id="UP001633002"/>
    </source>
</evidence>
<dbReference type="AlphaFoldDB" id="A0ABD3IDB4"/>
<evidence type="ECO:0000259" key="2">
    <source>
        <dbReference type="PROSITE" id="PS50110"/>
    </source>
</evidence>
<accession>A0ABD3IDB4</accession>
<reference evidence="3 4" key="1">
    <citation type="submission" date="2024-09" db="EMBL/GenBank/DDBJ databases">
        <title>Chromosome-scale assembly of Riccia sorocarpa.</title>
        <authorList>
            <person name="Paukszto L."/>
        </authorList>
    </citation>
    <scope>NUCLEOTIDE SEQUENCE [LARGE SCALE GENOMIC DNA]</scope>
    <source>
        <strain evidence="3">LP-2024</strain>
        <tissue evidence="3">Aerial parts of the thallus</tissue>
    </source>
</reference>
<comment type="caution">
    <text evidence="1">Lacks conserved residue(s) required for the propagation of feature annotation.</text>
</comment>
<dbReference type="InterPro" id="IPR011006">
    <property type="entry name" value="CheY-like_superfamily"/>
</dbReference>
<dbReference type="PANTHER" id="PTHR43228:SF1">
    <property type="entry name" value="TWO-COMPONENT RESPONSE REGULATOR ARR22"/>
    <property type="match status" value="1"/>
</dbReference>
<protein>
    <recommendedName>
        <fullName evidence="2">Response regulatory domain-containing protein</fullName>
    </recommendedName>
</protein>
<dbReference type="EMBL" id="JBJQOH010000001">
    <property type="protein sequence ID" value="KAL3701698.1"/>
    <property type="molecule type" value="Genomic_DNA"/>
</dbReference>
<dbReference type="PROSITE" id="PS50110">
    <property type="entry name" value="RESPONSE_REGULATORY"/>
    <property type="match status" value="1"/>
</dbReference>
<proteinExistence type="predicted"/>
<dbReference type="PANTHER" id="PTHR43228">
    <property type="entry name" value="TWO-COMPONENT RESPONSE REGULATOR"/>
    <property type="match status" value="1"/>
</dbReference>
<feature type="domain" description="Response regulatory" evidence="2">
    <location>
        <begin position="1"/>
        <end position="124"/>
    </location>
</feature>
<dbReference type="InterPro" id="IPR001789">
    <property type="entry name" value="Sig_transdc_resp-reg_receiver"/>
</dbReference>
<dbReference type="SMART" id="SM00448">
    <property type="entry name" value="REC"/>
    <property type="match status" value="1"/>
</dbReference>
<dbReference type="CDD" id="cd17546">
    <property type="entry name" value="REC_hyHK_CKI1_RcsC-like"/>
    <property type="match status" value="1"/>
</dbReference>
<evidence type="ECO:0000313" key="3">
    <source>
        <dbReference type="EMBL" id="KAL3701698.1"/>
    </source>
</evidence>
<keyword evidence="4" id="KW-1185">Reference proteome</keyword>
<comment type="caution">
    <text evidence="3">The sequence shown here is derived from an EMBL/GenBank/DDBJ whole genome shotgun (WGS) entry which is preliminary data.</text>
</comment>
<sequence>MQSFLHSFCYLRPKASSGVSEGKIEARGRVDVHCDEAENGKIAVDYYKEGRTYDLILMEKEMPVMDGHEATRQIRRMGVITPIIALTGNAMPADRELFFEAGVDDFQTKPLSRDTLVQLLSKRKRQRISSGQHSGVEIFLFTSL</sequence>
<dbReference type="Pfam" id="PF00072">
    <property type="entry name" value="Response_reg"/>
    <property type="match status" value="1"/>
</dbReference>
<organism evidence="3 4">
    <name type="scientific">Riccia sorocarpa</name>
    <dbReference type="NCBI Taxonomy" id="122646"/>
    <lineage>
        <taxon>Eukaryota</taxon>
        <taxon>Viridiplantae</taxon>
        <taxon>Streptophyta</taxon>
        <taxon>Embryophyta</taxon>
        <taxon>Marchantiophyta</taxon>
        <taxon>Marchantiopsida</taxon>
        <taxon>Marchantiidae</taxon>
        <taxon>Marchantiales</taxon>
        <taxon>Ricciaceae</taxon>
        <taxon>Riccia</taxon>
    </lineage>
</organism>
<dbReference type="Gene3D" id="3.40.50.2300">
    <property type="match status" value="1"/>
</dbReference>
<evidence type="ECO:0000256" key="1">
    <source>
        <dbReference type="PROSITE-ProRule" id="PRU00169"/>
    </source>
</evidence>